<accession>A0ABV3WUW9</accession>
<sequence>MMAGRSAPLPDDYLQELRDEIAPWLRVLGLFPGDVVDELAAAMVDFLHCRKLDAGSHTAGTVKRVLLELATDSRIDAKLTIMDEFVLGAFFGEVPGASIELSIGGGGQHRRLLPEGEAPFAATFKTLSRLGDDGIPSTGVVYRRRAETLADRIPPDASPGDLAGFVAGLATIVLEGAGTSARKTRRIGSIADRLVAVGSPGDTSVSSALGSHFAGLDLPGQAAFIGEIAPPCLEDAAAKGLSDALVRLIFQELLDHVASSERRALLRLFARFFPDALTGFAGLLAERVELQYRLENDARSARRDARRWHEAHAGWKLIDAVLEIVWPDPGKGMGRRERAAGVEIVRAMMAFFGGGDQADDDGDKAAKRGSRIRRQVTDEGLQSAYVANVANVSVNREHVDVLASLRSVIHKLDIVLGVLDRRALFELEPNSSSDPAVRKELDELRCAIGALQLWRRELTYKRQRGEYERDASSEPRATGARVVLPRMPQVKAEGMAENETAIRKIVAAAQVLVPDIS</sequence>
<dbReference type="Proteomes" id="UP001559025">
    <property type="component" value="Unassembled WGS sequence"/>
</dbReference>
<protein>
    <submittedName>
        <fullName evidence="1">Uncharacterized protein</fullName>
    </submittedName>
</protein>
<reference evidence="1 2" key="1">
    <citation type="submission" date="2024-01" db="EMBL/GenBank/DDBJ databases">
        <title>New evidence supports the origin of RcGTA from prophage.</title>
        <authorList>
            <person name="Xu Y."/>
            <person name="Liu B."/>
            <person name="Chen F."/>
        </authorList>
    </citation>
    <scope>NUCLEOTIDE SEQUENCE [LARGE SCALE GENOMIC DNA]</scope>
    <source>
        <strain evidence="1 2">CBW1107-2</strain>
    </source>
</reference>
<dbReference type="EMBL" id="JAZHFV010000004">
    <property type="protein sequence ID" value="MEX4008483.1"/>
    <property type="molecule type" value="Genomic_DNA"/>
</dbReference>
<keyword evidence="2" id="KW-1185">Reference proteome</keyword>
<proteinExistence type="predicted"/>
<comment type="caution">
    <text evidence="1">The sequence shown here is derived from an EMBL/GenBank/DDBJ whole genome shotgun (WGS) entry which is preliminary data.</text>
</comment>
<name>A0ABV3WUW9_9HYPH</name>
<organism evidence="1 2">
    <name type="scientific">Neoaquamicrobium sediminum</name>
    <dbReference type="NCBI Taxonomy" id="1849104"/>
    <lineage>
        <taxon>Bacteria</taxon>
        <taxon>Pseudomonadati</taxon>
        <taxon>Pseudomonadota</taxon>
        <taxon>Alphaproteobacteria</taxon>
        <taxon>Hyphomicrobiales</taxon>
        <taxon>Phyllobacteriaceae</taxon>
        <taxon>Neoaquamicrobium</taxon>
    </lineage>
</organism>
<evidence type="ECO:0000313" key="2">
    <source>
        <dbReference type="Proteomes" id="UP001559025"/>
    </source>
</evidence>
<evidence type="ECO:0000313" key="1">
    <source>
        <dbReference type="EMBL" id="MEX4008483.1"/>
    </source>
</evidence>
<dbReference type="RefSeq" id="WP_368803483.1">
    <property type="nucleotide sequence ID" value="NZ_JAZHFV010000004.1"/>
</dbReference>
<gene>
    <name evidence="1" type="ORF">V1479_14305</name>
</gene>